<dbReference type="Proteomes" id="UP001626628">
    <property type="component" value="Chromosome"/>
</dbReference>
<feature type="compositionally biased region" description="Low complexity" evidence="6">
    <location>
        <begin position="341"/>
        <end position="358"/>
    </location>
</feature>
<protein>
    <submittedName>
        <fullName evidence="10">S8 family serine peptidase</fullName>
    </submittedName>
</protein>
<dbReference type="InterPro" id="IPR015500">
    <property type="entry name" value="Peptidase_S8_subtilisin-rel"/>
</dbReference>
<dbReference type="PRINTS" id="PR00723">
    <property type="entry name" value="SUBTILISIN"/>
</dbReference>
<feature type="compositionally biased region" description="Polar residues" evidence="6">
    <location>
        <begin position="294"/>
        <end position="309"/>
    </location>
</feature>
<proteinExistence type="inferred from homology"/>
<feature type="domain" description="Peptidase S8/S53" evidence="7">
    <location>
        <begin position="22"/>
        <end position="261"/>
    </location>
</feature>
<evidence type="ECO:0000256" key="5">
    <source>
        <dbReference type="PROSITE-ProRule" id="PRU01240"/>
    </source>
</evidence>
<dbReference type="InterPro" id="IPR040483">
    <property type="entry name" value="PatG_dom"/>
</dbReference>
<name>A0ABZ2R1N0_9ACTN</name>
<dbReference type="Pfam" id="PF18065">
    <property type="entry name" value="PatG_C"/>
    <property type="match status" value="1"/>
</dbReference>
<dbReference type="Pfam" id="PF18047">
    <property type="entry name" value="PatG_D"/>
    <property type="match status" value="1"/>
</dbReference>
<evidence type="ECO:0000313" key="10">
    <source>
        <dbReference type="EMBL" id="WXK81258.1"/>
    </source>
</evidence>
<dbReference type="InterPro" id="IPR000209">
    <property type="entry name" value="Peptidase_S8/S53_dom"/>
</dbReference>
<evidence type="ECO:0000256" key="3">
    <source>
        <dbReference type="ARBA" id="ARBA00022801"/>
    </source>
</evidence>
<dbReference type="InterPro" id="IPR036852">
    <property type="entry name" value="Peptidase_S8/S53_dom_sf"/>
</dbReference>
<feature type="domain" description="PatG C-terminal" evidence="9">
    <location>
        <begin position="695"/>
        <end position="817"/>
    </location>
</feature>
<evidence type="ECO:0000256" key="4">
    <source>
        <dbReference type="ARBA" id="ARBA00022825"/>
    </source>
</evidence>
<evidence type="ECO:0000256" key="1">
    <source>
        <dbReference type="ARBA" id="ARBA00011073"/>
    </source>
</evidence>
<evidence type="ECO:0000256" key="6">
    <source>
        <dbReference type="SAM" id="MobiDB-lite"/>
    </source>
</evidence>
<dbReference type="PANTHER" id="PTHR43806">
    <property type="entry name" value="PEPTIDASE S8"/>
    <property type="match status" value="1"/>
</dbReference>
<evidence type="ECO:0000313" key="11">
    <source>
        <dbReference type="Proteomes" id="UP001626628"/>
    </source>
</evidence>
<keyword evidence="3 5" id="KW-0378">Hydrolase</keyword>
<sequence>MEARSVLARLPIREDELLGDARVCIAVLDGPVDLSHPCFADADLTRLDTLVEEPAGGGPMSLHGTHVTSLLFGGRGSPVFGLAPRCRGLLLPVFRDARNGRVPQLDLARAIERAVEEGAHIINISGGERTPDAQADSLLARALRRCDDSGVLVVSAVGNDGCDCLQVPAAVSSVLAVGALGSDGEPLKINNWGDAYRTNGVLAPGQDIEGAAPGGGRVALTGSSFATPVVSGVAALLVAAQLRAGHEADPKAAAEAILKTASTVPCSPGDAPECRRRLVGTLDAARAHDLITGRSDTTGRSDSSVTSYDVTAVPSGTAPHSAHRTQLLAPEPGVNAAGALPSPGTSAAQAPPTQAPSGEPSPSETTEGVNAMDTDQTDIAAYEPDGAADARGTTQAAPEPPDPVSGTPGEETSDQEPREGDSVMETNGVDVPVRETTGAVDGGEATPPPPGPAVAGSGPGGGVRPSCGAGDSGPCACKGNGSRPLVYAIGTIGFDFQTEARRDTFRQLMPWPESTKKGEHGEPVYNQPNVYNPQQLSDYLSANPWESDKLTWTLELDRTPIYALEAEVPVGMNWGGPVVADPQEARRLASQAAADPKKLAEYLVTDHSHPPVSTVYKIFREAIAGQVKEADDLDLISRVSIPGVLTDRTVRLFSGQVVPVVEVKGRGLATWNETLLVNAVVDAVTKDPRNKDTTNQDDLRKTIRALLDKVYYQFRNLGQSSADRAMNYAGTNAFQLGRSIADGLLSAQHVPGAKNNFYALDSVRVSKSPYCRIGSDCQDVIVTFMDPEDDRRSKVNYLFTIDVSDLPPVSLAPVHTFLGDI</sequence>
<dbReference type="InterPro" id="IPR034056">
    <property type="entry name" value="Pep_S8_PatG/PatA-like"/>
</dbReference>
<feature type="domain" description="PatG" evidence="8">
    <location>
        <begin position="486"/>
        <end position="570"/>
    </location>
</feature>
<dbReference type="PROSITE" id="PS51892">
    <property type="entry name" value="SUBTILASE"/>
    <property type="match status" value="1"/>
</dbReference>
<accession>A0ABZ2R1N0</accession>
<feature type="region of interest" description="Disordered" evidence="6">
    <location>
        <begin position="293"/>
        <end position="369"/>
    </location>
</feature>
<dbReference type="InterPro" id="IPR050131">
    <property type="entry name" value="Peptidase_S8_subtilisin-like"/>
</dbReference>
<feature type="active site" description="Charge relay system" evidence="5">
    <location>
        <position position="29"/>
    </location>
</feature>
<dbReference type="Gene3D" id="3.40.50.200">
    <property type="entry name" value="Peptidase S8/S53 domain"/>
    <property type="match status" value="1"/>
</dbReference>
<evidence type="ECO:0000259" key="8">
    <source>
        <dbReference type="Pfam" id="PF18047"/>
    </source>
</evidence>
<evidence type="ECO:0000259" key="7">
    <source>
        <dbReference type="Pfam" id="PF00082"/>
    </source>
</evidence>
<dbReference type="PANTHER" id="PTHR43806:SF11">
    <property type="entry name" value="CEREVISIN-RELATED"/>
    <property type="match status" value="1"/>
</dbReference>
<organism evidence="10 11">
    <name type="scientific">Streptomyces sirii</name>
    <dbReference type="NCBI Taxonomy" id="3127701"/>
    <lineage>
        <taxon>Bacteria</taxon>
        <taxon>Bacillati</taxon>
        <taxon>Actinomycetota</taxon>
        <taxon>Actinomycetes</taxon>
        <taxon>Kitasatosporales</taxon>
        <taxon>Streptomycetaceae</taxon>
        <taxon>Streptomyces</taxon>
    </lineage>
</organism>
<comment type="similarity">
    <text evidence="1 5">Belongs to the peptidase S8 family.</text>
</comment>
<feature type="active site" description="Charge relay system" evidence="5">
    <location>
        <position position="63"/>
    </location>
</feature>
<dbReference type="Pfam" id="PF00082">
    <property type="entry name" value="Peptidase_S8"/>
    <property type="match status" value="1"/>
</dbReference>
<dbReference type="EMBL" id="CP147982">
    <property type="protein sequence ID" value="WXK81258.1"/>
    <property type="molecule type" value="Genomic_DNA"/>
</dbReference>
<dbReference type="SUPFAM" id="SSF52743">
    <property type="entry name" value="Subtilisin-like"/>
    <property type="match status" value="1"/>
</dbReference>
<keyword evidence="11" id="KW-1185">Reference proteome</keyword>
<reference evidence="10 11" key="1">
    <citation type="submission" date="2024-03" db="EMBL/GenBank/DDBJ databases">
        <title>The complete genome of Streptomyces sirii sp.nov.</title>
        <authorList>
            <person name="Zakalyukina Y.V."/>
            <person name="Belik A.R."/>
            <person name="Biryukov M.V."/>
            <person name="Baturina O.A."/>
            <person name="Kabilov M.R."/>
        </authorList>
    </citation>
    <scope>NUCLEOTIDE SEQUENCE [LARGE SCALE GENOMIC DNA]</scope>
    <source>
        <strain evidence="10 11">BP-8</strain>
    </source>
</reference>
<dbReference type="CDD" id="cd07476">
    <property type="entry name" value="Peptidases_S8_thiazoline_oxidase_subtilisin-like_protease"/>
    <property type="match status" value="1"/>
</dbReference>
<gene>
    <name evidence="10" type="ORF">WAB15_37535</name>
</gene>
<feature type="region of interest" description="Disordered" evidence="6">
    <location>
        <begin position="387"/>
        <end position="471"/>
    </location>
</feature>
<evidence type="ECO:0000256" key="2">
    <source>
        <dbReference type="ARBA" id="ARBA00022670"/>
    </source>
</evidence>
<feature type="active site" description="Charge relay system" evidence="5">
    <location>
        <position position="224"/>
    </location>
</feature>
<keyword evidence="4 5" id="KW-0720">Serine protease</keyword>
<evidence type="ECO:0000259" key="9">
    <source>
        <dbReference type="Pfam" id="PF18065"/>
    </source>
</evidence>
<keyword evidence="2 5" id="KW-0645">Protease</keyword>
<dbReference type="RefSeq" id="WP_407289057.1">
    <property type="nucleotide sequence ID" value="NZ_CP147982.1"/>
</dbReference>
<dbReference type="InterPro" id="IPR040636">
    <property type="entry name" value="PatG_C"/>
</dbReference>